<evidence type="ECO:0000313" key="1">
    <source>
        <dbReference type="EMBL" id="MBE7526018.1"/>
    </source>
</evidence>
<proteinExistence type="predicted"/>
<sequence length="122" mass="14005">MNWRYALIFVITLLPVMGGGTFASQPVACGKEWINLHQNNPDLIGIYVQQLPDNMADASAYRGKHPSMIIYIFRNAKAHQVEYTPSGQVENGFWWDISPNHWIYSRLNSNLKEGVTCSYWIK</sequence>
<name>A0A928TYD5_UNCKA</name>
<comment type="caution">
    <text evidence="1">The sequence shown here is derived from an EMBL/GenBank/DDBJ whole genome shotgun (WGS) entry which is preliminary data.</text>
</comment>
<protein>
    <submittedName>
        <fullName evidence="1">Uncharacterized protein</fullName>
    </submittedName>
</protein>
<dbReference type="AlphaFoldDB" id="A0A928TYD5"/>
<dbReference type="Proteomes" id="UP000710385">
    <property type="component" value="Unassembled WGS sequence"/>
</dbReference>
<evidence type="ECO:0000313" key="2">
    <source>
        <dbReference type="Proteomes" id="UP000710385"/>
    </source>
</evidence>
<organism evidence="1 2">
    <name type="scientific">candidate division WWE3 bacterium</name>
    <dbReference type="NCBI Taxonomy" id="2053526"/>
    <lineage>
        <taxon>Bacteria</taxon>
        <taxon>Katanobacteria</taxon>
    </lineage>
</organism>
<dbReference type="EMBL" id="JABTTY010000003">
    <property type="protein sequence ID" value="MBE7526018.1"/>
    <property type="molecule type" value="Genomic_DNA"/>
</dbReference>
<reference evidence="1" key="1">
    <citation type="submission" date="2020-05" db="EMBL/GenBank/DDBJ databases">
        <title>High-Quality Genomes of Partial-Nitritation/Anammox System by Hierarchical Clustering Based Hybrid Assembly.</title>
        <authorList>
            <person name="Liu L."/>
            <person name="Wang Y."/>
            <person name="Che Y."/>
            <person name="Chen Y."/>
            <person name="Xia Y."/>
            <person name="Luo R."/>
            <person name="Cheng S.H."/>
            <person name="Zheng C."/>
            <person name="Zhang T."/>
        </authorList>
    </citation>
    <scope>NUCLEOTIDE SEQUENCE</scope>
    <source>
        <strain evidence="1">H1_PAT1</strain>
    </source>
</reference>
<accession>A0A928TYD5</accession>
<gene>
    <name evidence="1" type="ORF">HS096_07145</name>
</gene>